<protein>
    <submittedName>
        <fullName evidence="4">Nitrogen permease regulator 2</fullName>
    </submittedName>
</protein>
<feature type="transmembrane region" description="Helical" evidence="3">
    <location>
        <begin position="1317"/>
        <end position="1337"/>
    </location>
</feature>
<organism evidence="4 5">
    <name type="scientific">Perkinsus olseni</name>
    <name type="common">Perkinsus atlanticus</name>
    <dbReference type="NCBI Taxonomy" id="32597"/>
    <lineage>
        <taxon>Eukaryota</taxon>
        <taxon>Sar</taxon>
        <taxon>Alveolata</taxon>
        <taxon>Perkinsozoa</taxon>
        <taxon>Perkinsea</taxon>
        <taxon>Perkinsida</taxon>
        <taxon>Perkinsidae</taxon>
        <taxon>Perkinsus</taxon>
    </lineage>
</organism>
<feature type="transmembrane region" description="Helical" evidence="3">
    <location>
        <begin position="1286"/>
        <end position="1305"/>
    </location>
</feature>
<feature type="compositionally biased region" description="Acidic residues" evidence="2">
    <location>
        <begin position="1019"/>
        <end position="1029"/>
    </location>
</feature>
<feature type="coiled-coil region" evidence="1">
    <location>
        <begin position="816"/>
        <end position="843"/>
    </location>
</feature>
<feature type="transmembrane region" description="Helical" evidence="3">
    <location>
        <begin position="1409"/>
        <end position="1426"/>
    </location>
</feature>
<dbReference type="SUPFAM" id="SSF50998">
    <property type="entry name" value="Quinoprotein alcohol dehydrogenase-like"/>
    <property type="match status" value="1"/>
</dbReference>
<reference evidence="4 5" key="1">
    <citation type="submission" date="2020-04" db="EMBL/GenBank/DDBJ databases">
        <title>Perkinsus olseni comparative genomics.</title>
        <authorList>
            <person name="Bogema D.R."/>
        </authorList>
    </citation>
    <scope>NUCLEOTIDE SEQUENCE [LARGE SCALE GENOMIC DNA]</scope>
    <source>
        <strain evidence="4">00978-12</strain>
    </source>
</reference>
<evidence type="ECO:0000256" key="3">
    <source>
        <dbReference type="SAM" id="Phobius"/>
    </source>
</evidence>
<feature type="transmembrane region" description="Helical" evidence="3">
    <location>
        <begin position="1248"/>
        <end position="1266"/>
    </location>
</feature>
<dbReference type="EMBL" id="JABANP010000145">
    <property type="protein sequence ID" value="KAF4688650.1"/>
    <property type="molecule type" value="Genomic_DNA"/>
</dbReference>
<feature type="compositionally biased region" description="Polar residues" evidence="2">
    <location>
        <begin position="22"/>
        <end position="31"/>
    </location>
</feature>
<evidence type="ECO:0000313" key="5">
    <source>
        <dbReference type="Proteomes" id="UP000541610"/>
    </source>
</evidence>
<gene>
    <name evidence="4" type="primary">NPR2_1</name>
    <name evidence="4" type="ORF">FOZ60_002514</name>
</gene>
<feature type="region of interest" description="Disordered" evidence="2">
    <location>
        <begin position="386"/>
        <end position="405"/>
    </location>
</feature>
<feature type="compositionally biased region" description="Low complexity" evidence="2">
    <location>
        <begin position="782"/>
        <end position="795"/>
    </location>
</feature>
<feature type="compositionally biased region" description="Low complexity" evidence="2">
    <location>
        <begin position="60"/>
        <end position="78"/>
    </location>
</feature>
<feature type="region of interest" description="Disordered" evidence="2">
    <location>
        <begin position="1"/>
        <end position="105"/>
    </location>
</feature>
<evidence type="ECO:0000256" key="2">
    <source>
        <dbReference type="SAM" id="MobiDB-lite"/>
    </source>
</evidence>
<feature type="region of interest" description="Disordered" evidence="2">
    <location>
        <begin position="1012"/>
        <end position="1046"/>
    </location>
</feature>
<keyword evidence="3" id="KW-0812">Transmembrane</keyword>
<keyword evidence="3" id="KW-1133">Transmembrane helix</keyword>
<dbReference type="Proteomes" id="UP000541610">
    <property type="component" value="Unassembled WGS sequence"/>
</dbReference>
<sequence>MDFISDFRKAKKAATASTNSKPESTSVQQERLPSVETKGIDSLFARPSPSGDTKRTVELRSPSPGRSRSSSSSSSISSNTLDGDDEPPAVRTAATPAVATASGVSKADLRHEVTTARVGLCDKWIYSCMAVDGELGLLAFPLRDGGLKVCTDQLNVILPGQVPPGDVHEALALEGRGVVIAAAANVVFVWDLAHAKDSSSEKADPMVIEISQTSTVVKLAQVGRTGMCLVGTSTGNVKVVDASDASRPYLAPLVLDAGGGGMVTVLATNREGSIWLIGNEKSPVRFYSPASRGWLSDRKAGINAALHGASCIAACEFHPSAWVTVWVNPENDLWMEMPNGTSIDLPRPAETVFDILFRRDGIIALATCLGEFDFDAATGTLRLAQQVDSDTNRSRRRPRRRGGSEESCEIVAARFDKAREKLLTLTEAEDGGMEVVGFGRSLSLSPWMAAGRNAVCELPRGGPTEKLLSKLSKNAAAGVRTWDLGRWEGVLLCGGQQGLRCYIYSAWNMSILFTSTSETPVTALCTDLSVGTVFAGYSDGSVLSLATKFQVYSCDEAIHSLQLAGDYLIVTTKSSRRVQVDHRLLIVNSAPGVDAASLDVVVGQFPGVTVRRFGLVESTRWTVLACEGSDIVAAQIVDAGGDLGRCVAVANEDGVAELIRLQDGVLVGRGLPDEDDEENLSLIWVTAGGRILRFHDGMSRATVSSFAIDEADDEAEVVLAQRAYLSRLDVLESTSDITQRMQEQIRQGAVIEASQRAANRAVATATTTFGHIRDKLIGTDKQQQQPQQRRSSTGRGSEGGGAQSTSAPTEDTKEMLDRARAQIVNNQEKLADIQEKSAQMSEQSEDIITSTSTYPTPIEGEPRALQCPADHLGEVPSGAYHFQMLIVEPLRLGVTLVGPDLVEGVLGEESAHPTDVQSRNLSIFPSRRRGSPSVRRSGDDILERVLKRRARSMRTELQVICWDIFSANNTVDDLLELCYQGDLEKIHYLLVDRMRRVMEEVRLHDSRILRRQSSTGDLGNDEDDSDSSESSESCERADSEGSPSPAVHYHQSFRPICLDEQLFENTLTDFLAVLWYTCLPVAEGNSADVAVAEAGNATTALLDEALAARGGEVNGPTEVVQVAAMQEGQARSPSRSRLPAMGNIKQKCRRIIQESIHTRRRRGIIKSKGWYAKIKRFLPWRVRFLLGGEVVGSAERWSQIQYTTLELNSLWDTFGQPTHWFTLEFTDDAALEKGFQVDFAIRARKYPYWYCFLAVACMLLYVWLRFELNNSNNHSITFVRQFMSEPAVLLIFAALIKLVMEVVFFETSLWFLENYYLIHLIFGAFCGTAVILWMYIAPLVLNYYTWEIDESLTFAVIIVSLAGLFKLRFLHVVVLAVYFFVCVLSLRWIAVDTPALTNRLFEQAAPDVLFYFGSVALIATIQYTCMKRYVVSDYVLSLTLATESDRSERLSPTFCRVSIIQQLKENQDDQIRQEAELARRGSDQGSVITPSQRLSYQMSVGFAEAFTTPSRFYSLTSLVSTSIGSSIEPEELVQLLNELFHAF</sequence>
<keyword evidence="1" id="KW-0175">Coiled coil</keyword>
<feature type="compositionally biased region" description="Low complexity" evidence="2">
    <location>
        <begin position="89"/>
        <end position="101"/>
    </location>
</feature>
<comment type="caution">
    <text evidence="4">The sequence shown here is derived from an EMBL/GenBank/DDBJ whole genome shotgun (WGS) entry which is preliminary data.</text>
</comment>
<name>A0A7J6NYR0_PEROL</name>
<feature type="region of interest" description="Disordered" evidence="2">
    <location>
        <begin position="773"/>
        <end position="814"/>
    </location>
</feature>
<evidence type="ECO:0000313" key="4">
    <source>
        <dbReference type="EMBL" id="KAF4688650.1"/>
    </source>
</evidence>
<keyword evidence="3" id="KW-0472">Membrane</keyword>
<accession>A0A7J6NYR0</accession>
<evidence type="ECO:0000256" key="1">
    <source>
        <dbReference type="SAM" id="Coils"/>
    </source>
</evidence>
<dbReference type="InterPro" id="IPR011047">
    <property type="entry name" value="Quinoprotein_ADH-like_sf"/>
</dbReference>
<proteinExistence type="predicted"/>
<feature type="transmembrane region" description="Helical" evidence="3">
    <location>
        <begin position="1369"/>
        <end position="1389"/>
    </location>
</feature>